<evidence type="ECO:0000313" key="2">
    <source>
        <dbReference type="Proteomes" id="UP000642829"/>
    </source>
</evidence>
<evidence type="ECO:0000313" key="1">
    <source>
        <dbReference type="EMBL" id="GHC09946.1"/>
    </source>
</evidence>
<protein>
    <submittedName>
        <fullName evidence="1">Uncharacterized protein</fullName>
    </submittedName>
</protein>
<proteinExistence type="predicted"/>
<dbReference type="RefSeq" id="WP_189516557.1">
    <property type="nucleotide sequence ID" value="NZ_BMXG01000022.1"/>
</dbReference>
<name>A0A8J3DE97_9BACT</name>
<organism evidence="1 2">
    <name type="scientific">Cerasicoccus arenae</name>
    <dbReference type="NCBI Taxonomy" id="424488"/>
    <lineage>
        <taxon>Bacteria</taxon>
        <taxon>Pseudomonadati</taxon>
        <taxon>Verrucomicrobiota</taxon>
        <taxon>Opitutia</taxon>
        <taxon>Puniceicoccales</taxon>
        <taxon>Cerasicoccaceae</taxon>
        <taxon>Cerasicoccus</taxon>
    </lineage>
</organism>
<reference evidence="1" key="1">
    <citation type="journal article" date="2014" name="Int. J. Syst. Evol. Microbiol.">
        <title>Complete genome sequence of Corynebacterium casei LMG S-19264T (=DSM 44701T), isolated from a smear-ripened cheese.</title>
        <authorList>
            <consortium name="US DOE Joint Genome Institute (JGI-PGF)"/>
            <person name="Walter F."/>
            <person name="Albersmeier A."/>
            <person name="Kalinowski J."/>
            <person name="Ruckert C."/>
        </authorList>
    </citation>
    <scope>NUCLEOTIDE SEQUENCE</scope>
    <source>
        <strain evidence="1">KCTC 12870</strain>
    </source>
</reference>
<dbReference type="AlphaFoldDB" id="A0A8J3DE97"/>
<sequence length="92" mass="10324">MMTLKSIEQLDGQRCALLELNFEATGNMYDDSGQNQISMVMQGEIHRSFELFEDIKVDFTGSMEIVSKPQEGVIMVIEGLPTPRLGQQPSSR</sequence>
<comment type="caution">
    <text evidence="1">The sequence shown here is derived from an EMBL/GenBank/DDBJ whole genome shotgun (WGS) entry which is preliminary data.</text>
</comment>
<accession>A0A8J3DE97</accession>
<reference evidence="1" key="2">
    <citation type="submission" date="2020-09" db="EMBL/GenBank/DDBJ databases">
        <authorList>
            <person name="Sun Q."/>
            <person name="Kim S."/>
        </authorList>
    </citation>
    <scope>NUCLEOTIDE SEQUENCE</scope>
    <source>
        <strain evidence="1">KCTC 12870</strain>
    </source>
</reference>
<gene>
    <name evidence="1" type="ORF">GCM10007047_29150</name>
</gene>
<dbReference type="Proteomes" id="UP000642829">
    <property type="component" value="Unassembled WGS sequence"/>
</dbReference>
<keyword evidence="2" id="KW-1185">Reference proteome</keyword>
<dbReference type="EMBL" id="BMXG01000022">
    <property type="protein sequence ID" value="GHC09946.1"/>
    <property type="molecule type" value="Genomic_DNA"/>
</dbReference>